<feature type="transmembrane region" description="Helical" evidence="1">
    <location>
        <begin position="148"/>
        <end position="168"/>
    </location>
</feature>
<dbReference type="EMBL" id="CP012159">
    <property type="protein sequence ID" value="AKT39562.1"/>
    <property type="molecule type" value="Genomic_DNA"/>
</dbReference>
<evidence type="ECO:0000256" key="1">
    <source>
        <dbReference type="SAM" id="Phobius"/>
    </source>
</evidence>
<dbReference type="OrthoDB" id="5513369at2"/>
<gene>
    <name evidence="2" type="ORF">CMC5_037090</name>
</gene>
<dbReference type="RefSeq" id="WP_156338701.1">
    <property type="nucleotide sequence ID" value="NZ_CP012159.1"/>
</dbReference>
<protein>
    <submittedName>
        <fullName evidence="2">Uncharacterized protein</fullName>
    </submittedName>
</protein>
<dbReference type="KEGG" id="ccro:CMC5_037090"/>
<keyword evidence="3" id="KW-1185">Reference proteome</keyword>
<feature type="transmembrane region" description="Helical" evidence="1">
    <location>
        <begin position="278"/>
        <end position="297"/>
    </location>
</feature>
<feature type="transmembrane region" description="Helical" evidence="1">
    <location>
        <begin position="213"/>
        <end position="233"/>
    </location>
</feature>
<feature type="transmembrane region" description="Helical" evidence="1">
    <location>
        <begin position="49"/>
        <end position="76"/>
    </location>
</feature>
<proteinExistence type="predicted"/>
<feature type="transmembrane region" description="Helical" evidence="1">
    <location>
        <begin position="88"/>
        <end position="108"/>
    </location>
</feature>
<feature type="transmembrane region" description="Helical" evidence="1">
    <location>
        <begin position="309"/>
        <end position="328"/>
    </location>
</feature>
<feature type="transmembrane region" description="Helical" evidence="1">
    <location>
        <begin position="359"/>
        <end position="379"/>
    </location>
</feature>
<dbReference type="Proteomes" id="UP000067626">
    <property type="component" value="Chromosome"/>
</dbReference>
<feature type="transmembrane region" description="Helical" evidence="1">
    <location>
        <begin position="386"/>
        <end position="405"/>
    </location>
</feature>
<reference evidence="2 3" key="1">
    <citation type="submission" date="2015-07" db="EMBL/GenBank/DDBJ databases">
        <title>Genome analysis of myxobacterium Chondromyces crocatus Cm c5 reveals a high potential for natural compound synthesis and the genetic basis for the loss of fruiting body formation.</title>
        <authorList>
            <person name="Zaburannyi N."/>
            <person name="Bunk B."/>
            <person name="Maier J."/>
            <person name="Overmann J."/>
            <person name="Mueller R."/>
        </authorList>
    </citation>
    <scope>NUCLEOTIDE SEQUENCE [LARGE SCALE GENOMIC DNA]</scope>
    <source>
        <strain evidence="2 3">Cm c5</strain>
    </source>
</reference>
<keyword evidence="1" id="KW-0812">Transmembrane</keyword>
<feature type="transmembrane region" description="Helical" evidence="1">
    <location>
        <begin position="174"/>
        <end position="192"/>
    </location>
</feature>
<keyword evidence="1" id="KW-0472">Membrane</keyword>
<sequence length="406" mass="41014">MRSWVDRALQAVAAVSRGGVGAAVASLAPRGASVAAQWLLALSAGPAAAALFVTCTSRGAAVVAMIGAGMAPVIAGRPRLLSTRRGRALLASAIAWLAGAAFLVSLAVEAVTGASGGSGLAAALFAGSVVFYNCAPAAWPIWQSRGRFPAVLGGSLLVTPVASSLVALAGAPRLTAVLVGFGGAFPVVTMLSGARATRSFRLALWLARRALPLSLLSMATAVVYPVALTQGIAWMGASVVGVQTLYWSLALVANIASQSLAARAVITAGGGTSEALRRWLAAVGMLLLLLAVAFVVFRARAGEGVLPRFVLLGAAIFLVTDGLAFYFAPPTARPVLVGVTSVGAVLVGLGVWWRPTVLQSISVVGPSAIIALLRLVPMLAFSRVRVVAALSLIVLLAGAVLALGFP</sequence>
<keyword evidence="1" id="KW-1133">Transmembrane helix</keyword>
<evidence type="ECO:0000313" key="3">
    <source>
        <dbReference type="Proteomes" id="UP000067626"/>
    </source>
</evidence>
<feature type="transmembrane region" description="Helical" evidence="1">
    <location>
        <begin position="335"/>
        <end position="353"/>
    </location>
</feature>
<dbReference type="AlphaFoldDB" id="A0A0K1EFW3"/>
<feature type="transmembrane region" description="Helical" evidence="1">
    <location>
        <begin position="120"/>
        <end position="141"/>
    </location>
</feature>
<name>A0A0K1EFW3_CHOCO</name>
<evidence type="ECO:0000313" key="2">
    <source>
        <dbReference type="EMBL" id="AKT39562.1"/>
    </source>
</evidence>
<organism evidence="2 3">
    <name type="scientific">Chondromyces crocatus</name>
    <dbReference type="NCBI Taxonomy" id="52"/>
    <lineage>
        <taxon>Bacteria</taxon>
        <taxon>Pseudomonadati</taxon>
        <taxon>Myxococcota</taxon>
        <taxon>Polyangia</taxon>
        <taxon>Polyangiales</taxon>
        <taxon>Polyangiaceae</taxon>
        <taxon>Chondromyces</taxon>
    </lineage>
</organism>
<accession>A0A0K1EFW3</accession>
<feature type="transmembrane region" description="Helical" evidence="1">
    <location>
        <begin position="245"/>
        <end position="266"/>
    </location>
</feature>